<dbReference type="STRING" id="888832.HMPREF9420_0673"/>
<dbReference type="SUPFAM" id="SSF50494">
    <property type="entry name" value="Trypsin-like serine proteases"/>
    <property type="match status" value="1"/>
</dbReference>
<evidence type="ECO:0000256" key="7">
    <source>
        <dbReference type="ARBA" id="ARBA00038030"/>
    </source>
</evidence>
<evidence type="ECO:0000256" key="5">
    <source>
        <dbReference type="ARBA" id="ARBA00022989"/>
    </source>
</evidence>
<proteinExistence type="inferred from homology"/>
<dbReference type="GO" id="GO:0030150">
    <property type="term" value="P:protein import into mitochondrial matrix"/>
    <property type="evidence" value="ECO:0007669"/>
    <property type="project" value="TreeGrafter"/>
</dbReference>
<dbReference type="InterPro" id="IPR009003">
    <property type="entry name" value="Peptidase_S1_PA"/>
</dbReference>
<dbReference type="eggNOG" id="COG0457">
    <property type="taxonomic scope" value="Bacteria"/>
</dbReference>
<comment type="caution">
    <text evidence="8">The sequence shown here is derived from an EMBL/GenBank/DDBJ whole genome shotgun (WGS) entry which is preliminary data.</text>
</comment>
<dbReference type="Pfam" id="PF13432">
    <property type="entry name" value="TPR_16"/>
    <property type="match status" value="1"/>
</dbReference>
<dbReference type="eggNOG" id="COG0265">
    <property type="taxonomic scope" value="Bacteria"/>
</dbReference>
<keyword evidence="4" id="KW-0802">TPR repeat</keyword>
<reference evidence="8 9" key="1">
    <citation type="submission" date="2010-12" db="EMBL/GenBank/DDBJ databases">
        <authorList>
            <person name="Muzny D."/>
            <person name="Qin X."/>
            <person name="Deng J."/>
            <person name="Jiang H."/>
            <person name="Liu Y."/>
            <person name="Qu J."/>
            <person name="Song X.-Z."/>
            <person name="Zhang L."/>
            <person name="Thornton R."/>
            <person name="Coyle M."/>
            <person name="Francisco L."/>
            <person name="Jackson L."/>
            <person name="Javaid M."/>
            <person name="Korchina V."/>
            <person name="Kovar C."/>
            <person name="Mata R."/>
            <person name="Mathew T."/>
            <person name="Ngo R."/>
            <person name="Nguyen L."/>
            <person name="Nguyen N."/>
            <person name="Okwuonu G."/>
            <person name="Ongeri F."/>
            <person name="Pham C."/>
            <person name="Simmons D."/>
            <person name="Wilczek-Boney K."/>
            <person name="Hale W."/>
            <person name="Jakkamsetti A."/>
            <person name="Pham P."/>
            <person name="Ruth R."/>
            <person name="San Lucas F."/>
            <person name="Warren J."/>
            <person name="Zhang J."/>
            <person name="Zhao Z."/>
            <person name="Zhou C."/>
            <person name="Zhu D."/>
            <person name="Lee S."/>
            <person name="Bess C."/>
            <person name="Blankenburg K."/>
            <person name="Forbes L."/>
            <person name="Fu Q."/>
            <person name="Gubbala S."/>
            <person name="Hirani K."/>
            <person name="Jayaseelan J.C."/>
            <person name="Lara F."/>
            <person name="Munidasa M."/>
            <person name="Palculict T."/>
            <person name="Patil S."/>
            <person name="Pu L.-L."/>
            <person name="Saada N."/>
            <person name="Tang L."/>
            <person name="Weissenberger G."/>
            <person name="Zhu Y."/>
            <person name="Hemphill L."/>
            <person name="Shang Y."/>
            <person name="Youmans B."/>
            <person name="Ayvaz T."/>
            <person name="Ross M."/>
            <person name="Santibanez J."/>
            <person name="Aqrawi P."/>
            <person name="Gross S."/>
            <person name="Joshi V."/>
            <person name="Fowler G."/>
            <person name="Nazareth L."/>
            <person name="Reid J."/>
            <person name="Worley K."/>
            <person name="Petrosino J."/>
            <person name="Highlander S."/>
            <person name="Gibbs R."/>
        </authorList>
    </citation>
    <scope>NUCLEOTIDE SEQUENCE [LARGE SCALE GENOMIC DNA]</scope>
    <source>
        <strain evidence="8 9">DSM 15606</strain>
    </source>
</reference>
<keyword evidence="3" id="KW-0677">Repeat</keyword>
<dbReference type="InterPro" id="IPR011990">
    <property type="entry name" value="TPR-like_helical_dom_sf"/>
</dbReference>
<dbReference type="PANTHER" id="PTHR46208">
    <property type="entry name" value="MITOCHONDRIAL IMPORT RECEPTOR SUBUNIT TOM70"/>
    <property type="match status" value="1"/>
</dbReference>
<dbReference type="SUPFAM" id="SSF48452">
    <property type="entry name" value="TPR-like"/>
    <property type="match status" value="2"/>
</dbReference>
<evidence type="ECO:0000313" key="9">
    <source>
        <dbReference type="Proteomes" id="UP000003874"/>
    </source>
</evidence>
<dbReference type="GO" id="GO:0016020">
    <property type="term" value="C:membrane"/>
    <property type="evidence" value="ECO:0007669"/>
    <property type="project" value="UniProtKB-SubCell"/>
</dbReference>
<organism evidence="8 9">
    <name type="scientific">Segatella salivae DSM 15606</name>
    <dbReference type="NCBI Taxonomy" id="888832"/>
    <lineage>
        <taxon>Bacteria</taxon>
        <taxon>Pseudomonadati</taxon>
        <taxon>Bacteroidota</taxon>
        <taxon>Bacteroidia</taxon>
        <taxon>Bacteroidales</taxon>
        <taxon>Prevotellaceae</taxon>
        <taxon>Segatella</taxon>
    </lineage>
</organism>
<accession>E6MMF5</accession>
<name>E6MMF5_9BACT</name>
<dbReference type="SMART" id="SM00028">
    <property type="entry name" value="TPR"/>
    <property type="match status" value="4"/>
</dbReference>
<evidence type="ECO:0000256" key="6">
    <source>
        <dbReference type="ARBA" id="ARBA00023136"/>
    </source>
</evidence>
<evidence type="ECO:0000256" key="1">
    <source>
        <dbReference type="ARBA" id="ARBA00004167"/>
    </source>
</evidence>
<dbReference type="InterPro" id="IPR019734">
    <property type="entry name" value="TPR_rpt"/>
</dbReference>
<comment type="subcellular location">
    <subcellularLocation>
        <location evidence="1">Membrane</location>
        <topology evidence="1">Single-pass membrane protein</topology>
    </subcellularLocation>
</comment>
<protein>
    <submittedName>
        <fullName evidence="8">Tetratricopeptide repeat protein</fullName>
    </submittedName>
</protein>
<dbReference type="GO" id="GO:0030943">
    <property type="term" value="F:mitochondrion targeting sequence binding"/>
    <property type="evidence" value="ECO:0007669"/>
    <property type="project" value="TreeGrafter"/>
</dbReference>
<comment type="similarity">
    <text evidence="7">Belongs to the Tom70 family.</text>
</comment>
<keyword evidence="2" id="KW-0812">Transmembrane</keyword>
<dbReference type="GO" id="GO:0008320">
    <property type="term" value="F:protein transmembrane transporter activity"/>
    <property type="evidence" value="ECO:0007669"/>
    <property type="project" value="TreeGrafter"/>
</dbReference>
<dbReference type="PANTHER" id="PTHR46208:SF1">
    <property type="entry name" value="MITOCHONDRIAL IMPORT RECEPTOR SUBUNIT TOM70"/>
    <property type="match status" value="1"/>
</dbReference>
<dbReference type="EMBL" id="AEQO01000073">
    <property type="protein sequence ID" value="EFV05191.1"/>
    <property type="molecule type" value="Genomic_DNA"/>
</dbReference>
<evidence type="ECO:0000256" key="3">
    <source>
        <dbReference type="ARBA" id="ARBA00022737"/>
    </source>
</evidence>
<keyword evidence="5" id="KW-1133">Transmembrane helix</keyword>
<sequence>MQKHCSTKLDTNSPLYIIKPFKMKKTILSFMLLIFTIGAFAQNASMQKTAKAVFTLTTFNKDGSLKASSHGIFVSADGQAVSTWAPFSGADHAIVIDAQGKQHTVETIIGANELYDVCKFTISGTTQPAPIAENQTTGKAFLVGYGNPKASIKALNIQKVEKFMGQYNYYIFSQDTPENMNGCPFVNERAQVIGLLQHGKQGEVYATDVRLANSLKANAFSINDPVLRTCAIRTALPEKQDEALLTMMMTGETTDSLKREAYIDDFIKRFPTATEGYSTKAMSYVNAGKYAEADKMMQTAIERATKKDEAHSEYAKVILQKQIYHPDNSYPAWTLDKALEEAQKAENINPLDVYRHQQAQIIYAQKKYQQAYDRFMALTKSPIRNGEFFYEAAQCKTMLKAPQTEIMALLDSAVAACPQPLTSVAAPYVLARGMALDSQEQYRAALKDYNLYDSLMQGRPLTSDFYYMRYKCENKTRQYLQALNDIARAIILTPDEPTYYAEMASLSLRVKHLEDAEKAAQRCTELAPEYPDGHLLLGIAQLELGKKETARLSLLKAKELGDKRADEYLKRIK</sequence>
<keyword evidence="9" id="KW-1185">Reference proteome</keyword>
<evidence type="ECO:0000313" key="8">
    <source>
        <dbReference type="EMBL" id="EFV05191.1"/>
    </source>
</evidence>
<dbReference type="Gene3D" id="1.25.40.10">
    <property type="entry name" value="Tetratricopeptide repeat domain"/>
    <property type="match status" value="2"/>
</dbReference>
<evidence type="ECO:0000256" key="2">
    <source>
        <dbReference type="ARBA" id="ARBA00022692"/>
    </source>
</evidence>
<dbReference type="HOGENOM" id="CLU_032898_0_0_10"/>
<keyword evidence="6" id="KW-0472">Membrane</keyword>
<evidence type="ECO:0000256" key="4">
    <source>
        <dbReference type="ARBA" id="ARBA00022803"/>
    </source>
</evidence>
<gene>
    <name evidence="8" type="ORF">HMPREF9420_0673</name>
</gene>
<dbReference type="Proteomes" id="UP000003874">
    <property type="component" value="Unassembled WGS sequence"/>
</dbReference>
<dbReference type="AlphaFoldDB" id="E6MMF5"/>